<name>Q9PEM2_XYLFA</name>
<dbReference type="AlphaFoldDB" id="Q9PEM2"/>
<proteinExistence type="predicted"/>
<dbReference type="eggNOG" id="ENOG502ZXRE">
    <property type="taxonomic scope" value="Bacteria"/>
</dbReference>
<evidence type="ECO:0000313" key="2">
    <source>
        <dbReference type="Proteomes" id="UP000000812"/>
    </source>
</evidence>
<dbReference type="Proteomes" id="UP000000812">
    <property type="component" value="Chromosome"/>
</dbReference>
<dbReference type="STRING" id="160492.XF_1006"/>
<sequence>MPFINEIPSAEEIEKYGLLPYKNDVNLPMRLRSQWTVDRERNFHLYGGGTTANQAFTDVFYYRFYLYLNGTKFVVELDVDPNRKPPTFKDNPYVVVWSKLMSIKVWPHDQVSPLKRVPPAAWDTPDAPQPLLDNRSLNQFIAILKEALTVHGAGESNDSIHNPIVVRFGF</sequence>
<protein>
    <submittedName>
        <fullName evidence="1">Uncharacterized protein</fullName>
    </submittedName>
</protein>
<dbReference type="RefSeq" id="WP_010893525.1">
    <property type="nucleotide sequence ID" value="NC_002488.3"/>
</dbReference>
<organism evidence="1 2">
    <name type="scientific">Xylella fastidiosa (strain 9a5c)</name>
    <dbReference type="NCBI Taxonomy" id="160492"/>
    <lineage>
        <taxon>Bacteria</taxon>
        <taxon>Pseudomonadati</taxon>
        <taxon>Pseudomonadota</taxon>
        <taxon>Gammaproteobacteria</taxon>
        <taxon>Lysobacterales</taxon>
        <taxon>Lysobacteraceae</taxon>
        <taxon>Xylella</taxon>
    </lineage>
</organism>
<dbReference type="EMBL" id="AE003849">
    <property type="protein sequence ID" value="AAF83816.1"/>
    <property type="molecule type" value="Genomic_DNA"/>
</dbReference>
<dbReference type="KEGG" id="xfa:XF_1006"/>
<evidence type="ECO:0000313" key="1">
    <source>
        <dbReference type="EMBL" id="AAF83816.1"/>
    </source>
</evidence>
<dbReference type="PATRIC" id="fig|160492.11.peg.1076"/>
<reference evidence="1 2" key="1">
    <citation type="journal article" date="2000" name="Nature">
        <title>The genome sequence of the plant pathogen Xylella fastidiosa.</title>
        <authorList>
            <person name="Simpson A.J."/>
            <person name="Reinach F.C."/>
            <person name="Arruda P."/>
            <person name="Abreu F.A."/>
            <person name="Acencio M."/>
            <person name="Alvarenga R."/>
            <person name="Alves L.M."/>
            <person name="Araya J.E."/>
            <person name="Baia G.S."/>
            <person name="Baptista C.S."/>
            <person name="Barros M.H."/>
            <person name="Bonaccorsi E.D."/>
            <person name="Bordin S."/>
            <person name="Bove J.M."/>
            <person name="Briones M.R."/>
            <person name="Bueno M.R."/>
            <person name="Camargo A.A."/>
            <person name="Camargo L.E."/>
            <person name="Carraro D.M."/>
            <person name="Carrer H."/>
            <person name="Colauto N.B."/>
            <person name="Colombo C."/>
            <person name="Costa F.F."/>
            <person name="Costa M.C."/>
            <person name="Costa-Neto C.M."/>
            <person name="Coutinho L.L."/>
            <person name="Cristofani M."/>
            <person name="Dias-Neto E."/>
            <person name="Docena C."/>
            <person name="El-Dorry H."/>
            <person name="Facincani A.P."/>
            <person name="Ferreira A.J."/>
            <person name="Ferreira V.C."/>
            <person name="Ferro J.A."/>
            <person name="Fraga J.S."/>
            <person name="Franca S.C."/>
            <person name="Franco M.C."/>
            <person name="Frohme M."/>
            <person name="Furlan L.R."/>
            <person name="Garnier M."/>
            <person name="Goldman G.H."/>
            <person name="Goldman M.H."/>
            <person name="Gomes S.L."/>
            <person name="Gruber A."/>
            <person name="Ho P.L."/>
            <person name="Hoheisel J.D."/>
            <person name="Junqueira M.L."/>
            <person name="Kemper E.L."/>
            <person name="Kitajima J.P."/>
            <person name="Krieger J.E."/>
            <person name="Kuramae E.E."/>
            <person name="Laigret F."/>
            <person name="Lambais M.R."/>
            <person name="Leite L.C."/>
            <person name="Lemos E.G."/>
            <person name="Lemos M.V."/>
            <person name="Lopes S.A."/>
            <person name="Lopes C.R."/>
            <person name="Machado J.A."/>
            <person name="Machado M.A."/>
            <person name="Madeira A.M."/>
            <person name="Madeira H.M."/>
            <person name="Marino C.L."/>
            <person name="Marques M.V."/>
            <person name="Martins E.A."/>
            <person name="Martins E.M."/>
            <person name="Matsukuma A.Y."/>
            <person name="Menck C.F."/>
            <person name="Miracca E.C."/>
            <person name="Miyaki C.Y."/>
            <person name="Monteriro-Vitorello C.B."/>
            <person name="Moon D.H."/>
            <person name="Nagai M.A."/>
            <person name="Nascimento A.L."/>
            <person name="Netto L.E."/>
            <person name="Nhani A.Jr."/>
            <person name="Nobrega F.G."/>
            <person name="Nunes L.R."/>
            <person name="Oliveira M.A."/>
            <person name="de Oliveira M.C."/>
            <person name="de Oliveira R.C."/>
            <person name="Palmieri D.A."/>
            <person name="Paris A."/>
            <person name="Peixoto B.R."/>
            <person name="Pereira G.A."/>
            <person name="Pereira H.A.Jr."/>
            <person name="Pesquero J.B."/>
            <person name="Quaggio R.B."/>
            <person name="Roberto P.G."/>
            <person name="Rodrigues V."/>
            <person name="de M Rosa A.J."/>
            <person name="de Rosa V.E.Jr."/>
            <person name="de Sa R.G."/>
            <person name="Santelli R.V."/>
            <person name="Sawasaki H.E."/>
            <person name="da Silva A.C."/>
            <person name="da Silva A.M."/>
            <person name="da Silva F.R."/>
            <person name="da Silva W.A.Jr."/>
            <person name="da Silveira J.F."/>
            <person name="Silvestri M.L."/>
            <person name="Siqueira W.J."/>
            <person name="de Souza A.A."/>
            <person name="de Souza A.P."/>
            <person name="Terenzi M.F."/>
            <person name="Truffi D."/>
            <person name="Tsai S.M."/>
            <person name="Tsuhako M.H."/>
            <person name="Vallada H."/>
            <person name="Van Sluys M.A."/>
            <person name="Verjovski-Almeida S."/>
            <person name="Vettore A.L."/>
            <person name="Zago M.A."/>
            <person name="Zatz M."/>
            <person name="Meidanis J."/>
            <person name="Setubal J.C."/>
        </authorList>
    </citation>
    <scope>NUCLEOTIDE SEQUENCE [LARGE SCALE GENOMIC DNA]</scope>
    <source>
        <strain evidence="1 2">9a5c</strain>
    </source>
</reference>
<accession>Q9PEM2</accession>
<dbReference type="HOGENOM" id="CLU_136277_0_0_6"/>
<gene>
    <name evidence="1" type="ordered locus">XF_1006</name>
</gene>
<dbReference type="PIR" id="E82735">
    <property type="entry name" value="E82735"/>
</dbReference>